<sequence length="190" mass="20445">MSSVPIPEQPGAVLVRPDLPIPSRRQVLQRATPIAVACLLIGLPAIWWVFKAMADAEGRPWHVLLLTGIPVLAWVLALLTRAPRPTLRGVWWASSYVNVAHRDSVRANELPQSPLVRVAVAALACGQLEGAPAVVTMVVVAVFGMVGASPELPVMTYVGWIALAAIPLYRSVRAWKYLAMYEGAQATSPA</sequence>
<dbReference type="EMBL" id="SMZT01000003">
    <property type="protein sequence ID" value="TDL43043.1"/>
    <property type="molecule type" value="Genomic_DNA"/>
</dbReference>
<evidence type="ECO:0000313" key="3">
    <source>
        <dbReference type="Proteomes" id="UP000295163"/>
    </source>
</evidence>
<feature type="transmembrane region" description="Helical" evidence="1">
    <location>
        <begin position="154"/>
        <end position="172"/>
    </location>
</feature>
<dbReference type="RefSeq" id="WP_165979694.1">
    <property type="nucleotide sequence ID" value="NZ_SMZT01000003.1"/>
</dbReference>
<feature type="transmembrane region" description="Helical" evidence="1">
    <location>
        <begin position="115"/>
        <end position="148"/>
    </location>
</feature>
<dbReference type="AlphaFoldDB" id="A0A4R5YIB3"/>
<proteinExistence type="predicted"/>
<keyword evidence="1" id="KW-1133">Transmembrane helix</keyword>
<dbReference type="GeneID" id="64347646"/>
<organism evidence="2 3">
    <name type="scientific">Kocuria rosea</name>
    <name type="common">Deinococcus erythromyxa</name>
    <name type="synonym">Micrococcus rubens</name>
    <dbReference type="NCBI Taxonomy" id="1275"/>
    <lineage>
        <taxon>Bacteria</taxon>
        <taxon>Bacillati</taxon>
        <taxon>Actinomycetota</taxon>
        <taxon>Actinomycetes</taxon>
        <taxon>Micrococcales</taxon>
        <taxon>Micrococcaceae</taxon>
        <taxon>Kocuria</taxon>
    </lineage>
</organism>
<evidence type="ECO:0000313" key="2">
    <source>
        <dbReference type="EMBL" id="TDL43043.1"/>
    </source>
</evidence>
<reference evidence="2 3" key="1">
    <citation type="submission" date="2019-03" db="EMBL/GenBank/DDBJ databases">
        <title>Genome Sequencing and Assembly of Various Microbes Isolated from Partially Reclaimed Soil and Acid Mine Drainage (AMD) Site.</title>
        <authorList>
            <person name="Steinbock B."/>
            <person name="Bechtold R."/>
            <person name="Sevigny J.L."/>
            <person name="Thomas D."/>
            <person name="Cuthill L.R."/>
            <person name="Aveiro Johannsen E.J."/>
            <person name="Thomas K."/>
            <person name="Ghosh A."/>
        </authorList>
    </citation>
    <scope>NUCLEOTIDE SEQUENCE [LARGE SCALE GENOMIC DNA]</scope>
    <source>
        <strain evidence="2 3">S-A3</strain>
    </source>
</reference>
<gene>
    <name evidence="2" type="ORF">E2R59_09485</name>
</gene>
<protein>
    <submittedName>
        <fullName evidence="2">Uncharacterized protein</fullName>
    </submittedName>
</protein>
<keyword evidence="1" id="KW-0812">Transmembrane</keyword>
<keyword evidence="1" id="KW-0472">Membrane</keyword>
<name>A0A4R5YIB3_KOCRO</name>
<dbReference type="Proteomes" id="UP000295163">
    <property type="component" value="Unassembled WGS sequence"/>
</dbReference>
<feature type="transmembrane region" description="Helical" evidence="1">
    <location>
        <begin position="61"/>
        <end position="79"/>
    </location>
</feature>
<accession>A0A4R5YIB3</accession>
<evidence type="ECO:0000256" key="1">
    <source>
        <dbReference type="SAM" id="Phobius"/>
    </source>
</evidence>
<feature type="transmembrane region" description="Helical" evidence="1">
    <location>
        <begin position="31"/>
        <end position="49"/>
    </location>
</feature>
<comment type="caution">
    <text evidence="2">The sequence shown here is derived from an EMBL/GenBank/DDBJ whole genome shotgun (WGS) entry which is preliminary data.</text>
</comment>